<comment type="caution">
    <text evidence="2">The sequence shown here is derived from an EMBL/GenBank/DDBJ whole genome shotgun (WGS) entry which is preliminary data.</text>
</comment>
<accession>H5USK8</accession>
<proteinExistence type="predicted"/>
<dbReference type="STRING" id="1089455.MOPEL_078_01050"/>
<dbReference type="Proteomes" id="UP000004367">
    <property type="component" value="Unassembled WGS sequence"/>
</dbReference>
<dbReference type="InterPro" id="IPR034768">
    <property type="entry name" value="4FE4S_WBL"/>
</dbReference>
<dbReference type="OrthoDB" id="5148282at2"/>
<protein>
    <recommendedName>
        <fullName evidence="1">4Fe-4S Wbl-type domain-containing protein</fullName>
    </recommendedName>
</protein>
<dbReference type="RefSeq" id="WP_009482614.1">
    <property type="nucleotide sequence ID" value="NZ_BAFE01000056.1"/>
</dbReference>
<dbReference type="eggNOG" id="ENOG503275Y">
    <property type="taxonomic scope" value="Bacteria"/>
</dbReference>
<reference evidence="2 3" key="1">
    <citation type="submission" date="2012-02" db="EMBL/GenBank/DDBJ databases">
        <title>Whole genome shotgun sequence of Mobilicoccus pelagius NBRC 104925.</title>
        <authorList>
            <person name="Yoshida Y."/>
            <person name="Hosoyama A."/>
            <person name="Tsuchikane K."/>
            <person name="Katsumata H."/>
            <person name="Yamazaki S."/>
            <person name="Fujita N."/>
        </authorList>
    </citation>
    <scope>NUCLEOTIDE SEQUENCE [LARGE SCALE GENOMIC DNA]</scope>
    <source>
        <strain evidence="2 3">NBRC 104925</strain>
    </source>
</reference>
<evidence type="ECO:0000313" key="3">
    <source>
        <dbReference type="Proteomes" id="UP000004367"/>
    </source>
</evidence>
<organism evidence="2 3">
    <name type="scientific">Mobilicoccus pelagius NBRC 104925</name>
    <dbReference type="NCBI Taxonomy" id="1089455"/>
    <lineage>
        <taxon>Bacteria</taxon>
        <taxon>Bacillati</taxon>
        <taxon>Actinomycetota</taxon>
        <taxon>Actinomycetes</taxon>
        <taxon>Micrococcales</taxon>
        <taxon>Dermatophilaceae</taxon>
        <taxon>Mobilicoccus</taxon>
    </lineage>
</organism>
<dbReference type="AlphaFoldDB" id="H5USK8"/>
<evidence type="ECO:0000259" key="1">
    <source>
        <dbReference type="PROSITE" id="PS51674"/>
    </source>
</evidence>
<dbReference type="PROSITE" id="PS51674">
    <property type="entry name" value="4FE4S_WBL"/>
    <property type="match status" value="1"/>
</dbReference>
<dbReference type="EMBL" id="BAFE01000056">
    <property type="protein sequence ID" value="GAB48716.1"/>
    <property type="molecule type" value="Genomic_DNA"/>
</dbReference>
<name>H5USK8_9MICO</name>
<gene>
    <name evidence="2" type="ORF">MOPEL_078_01050</name>
</gene>
<feature type="domain" description="4Fe-4S Wbl-type" evidence="1">
    <location>
        <begin position="13"/>
        <end position="74"/>
    </location>
</feature>
<keyword evidence="3" id="KW-1185">Reference proteome</keyword>
<sequence length="105" mass="11441">MSTIDFSWVDHATCSERTELPWLRDSAEISPWEAETMRALCDDCPVSDECLAAVDALTVCGGWWAGRDRDRDAQGATLDAWHPLLVGGSERQATLFDLDAIAGAA</sequence>
<evidence type="ECO:0000313" key="2">
    <source>
        <dbReference type="EMBL" id="GAB48716.1"/>
    </source>
</evidence>